<feature type="chain" id="PRO_5012092387" evidence="1">
    <location>
        <begin position="23"/>
        <end position="167"/>
    </location>
</feature>
<accession>A0A1L9SYD1</accession>
<dbReference type="GeneID" id="63769263"/>
<proteinExistence type="predicted"/>
<keyword evidence="3" id="KW-1185">Reference proteome</keyword>
<name>A0A1L9SYD1_9EURO</name>
<organism evidence="2 3">
    <name type="scientific">Aspergillus sydowii CBS 593.65</name>
    <dbReference type="NCBI Taxonomy" id="1036612"/>
    <lineage>
        <taxon>Eukaryota</taxon>
        <taxon>Fungi</taxon>
        <taxon>Dikarya</taxon>
        <taxon>Ascomycota</taxon>
        <taxon>Pezizomycotina</taxon>
        <taxon>Eurotiomycetes</taxon>
        <taxon>Eurotiomycetidae</taxon>
        <taxon>Eurotiales</taxon>
        <taxon>Aspergillaceae</taxon>
        <taxon>Aspergillus</taxon>
        <taxon>Aspergillus subgen. Nidulantes</taxon>
    </lineage>
</organism>
<sequence>MQDGRPWVQLGHIWLTLDLSTASTPIIIMGNDQSTKEITGSPGSSTTGQASNVELHSSVGPAVREAPSAALILSTVTGGAPVQACQCAAVRESALDSVAASTVHLQLCPGRNLVPGLAQHWTHRPRHGRDAPIAWWPVSKLSSDLGRKLNATEKGIAPFSVRKWVDS</sequence>
<keyword evidence="1" id="KW-0732">Signal</keyword>
<dbReference type="RefSeq" id="XP_040695887.1">
    <property type="nucleotide sequence ID" value="XM_040853190.1"/>
</dbReference>
<feature type="signal peptide" evidence="1">
    <location>
        <begin position="1"/>
        <end position="22"/>
    </location>
</feature>
<dbReference type="EMBL" id="KV878605">
    <property type="protein sequence ID" value="OJJ52081.1"/>
    <property type="molecule type" value="Genomic_DNA"/>
</dbReference>
<evidence type="ECO:0000256" key="1">
    <source>
        <dbReference type="SAM" id="SignalP"/>
    </source>
</evidence>
<dbReference type="VEuPathDB" id="FungiDB:ASPSYDRAFT_95918"/>
<dbReference type="AlphaFoldDB" id="A0A1L9SYD1"/>
<reference evidence="3" key="1">
    <citation type="journal article" date="2017" name="Genome Biol.">
        <title>Comparative genomics reveals high biological diversity and specific adaptations in the industrially and medically important fungal genus Aspergillus.</title>
        <authorList>
            <person name="de Vries R.P."/>
            <person name="Riley R."/>
            <person name="Wiebenga A."/>
            <person name="Aguilar-Osorio G."/>
            <person name="Amillis S."/>
            <person name="Uchima C.A."/>
            <person name="Anderluh G."/>
            <person name="Asadollahi M."/>
            <person name="Askin M."/>
            <person name="Barry K."/>
            <person name="Battaglia E."/>
            <person name="Bayram O."/>
            <person name="Benocci T."/>
            <person name="Braus-Stromeyer S.A."/>
            <person name="Caldana C."/>
            <person name="Canovas D."/>
            <person name="Cerqueira G.C."/>
            <person name="Chen F."/>
            <person name="Chen W."/>
            <person name="Choi C."/>
            <person name="Clum A."/>
            <person name="Dos Santos R.A."/>
            <person name="Damasio A.R."/>
            <person name="Diallinas G."/>
            <person name="Emri T."/>
            <person name="Fekete E."/>
            <person name="Flipphi M."/>
            <person name="Freyberg S."/>
            <person name="Gallo A."/>
            <person name="Gournas C."/>
            <person name="Habgood R."/>
            <person name="Hainaut M."/>
            <person name="Harispe M.L."/>
            <person name="Henrissat B."/>
            <person name="Hilden K.S."/>
            <person name="Hope R."/>
            <person name="Hossain A."/>
            <person name="Karabika E."/>
            <person name="Karaffa L."/>
            <person name="Karanyi Z."/>
            <person name="Krasevec N."/>
            <person name="Kuo A."/>
            <person name="Kusch H."/>
            <person name="LaButti K."/>
            <person name="Lagendijk E.L."/>
            <person name="Lapidus A."/>
            <person name="Levasseur A."/>
            <person name="Lindquist E."/>
            <person name="Lipzen A."/>
            <person name="Logrieco A.F."/>
            <person name="MacCabe A."/>
            <person name="Maekelae M.R."/>
            <person name="Malavazi I."/>
            <person name="Melin P."/>
            <person name="Meyer V."/>
            <person name="Mielnichuk N."/>
            <person name="Miskei M."/>
            <person name="Molnar A.P."/>
            <person name="Mule G."/>
            <person name="Ngan C.Y."/>
            <person name="Orejas M."/>
            <person name="Orosz E."/>
            <person name="Ouedraogo J.P."/>
            <person name="Overkamp K.M."/>
            <person name="Park H.-S."/>
            <person name="Perrone G."/>
            <person name="Piumi F."/>
            <person name="Punt P.J."/>
            <person name="Ram A.F."/>
            <person name="Ramon A."/>
            <person name="Rauscher S."/>
            <person name="Record E."/>
            <person name="Riano-Pachon D.M."/>
            <person name="Robert V."/>
            <person name="Roehrig J."/>
            <person name="Ruller R."/>
            <person name="Salamov A."/>
            <person name="Salih N.S."/>
            <person name="Samson R.A."/>
            <person name="Sandor E."/>
            <person name="Sanguinetti M."/>
            <person name="Schuetze T."/>
            <person name="Sepcic K."/>
            <person name="Shelest E."/>
            <person name="Sherlock G."/>
            <person name="Sophianopoulou V."/>
            <person name="Squina F.M."/>
            <person name="Sun H."/>
            <person name="Susca A."/>
            <person name="Todd R.B."/>
            <person name="Tsang A."/>
            <person name="Unkles S.E."/>
            <person name="van de Wiele N."/>
            <person name="van Rossen-Uffink D."/>
            <person name="Oliveira J.V."/>
            <person name="Vesth T.C."/>
            <person name="Visser J."/>
            <person name="Yu J.-H."/>
            <person name="Zhou M."/>
            <person name="Andersen M.R."/>
            <person name="Archer D.B."/>
            <person name="Baker S.E."/>
            <person name="Benoit I."/>
            <person name="Brakhage A.A."/>
            <person name="Braus G.H."/>
            <person name="Fischer R."/>
            <person name="Frisvad J.C."/>
            <person name="Goldman G.H."/>
            <person name="Houbraken J."/>
            <person name="Oakley B."/>
            <person name="Pocsi I."/>
            <person name="Scazzocchio C."/>
            <person name="Seiboth B."/>
            <person name="vanKuyk P.A."/>
            <person name="Wortman J."/>
            <person name="Dyer P.S."/>
            <person name="Grigoriev I.V."/>
        </authorList>
    </citation>
    <scope>NUCLEOTIDE SEQUENCE [LARGE SCALE GENOMIC DNA]</scope>
    <source>
        <strain evidence="3">CBS 593.65</strain>
    </source>
</reference>
<evidence type="ECO:0000313" key="3">
    <source>
        <dbReference type="Proteomes" id="UP000184356"/>
    </source>
</evidence>
<dbReference type="Proteomes" id="UP000184356">
    <property type="component" value="Unassembled WGS sequence"/>
</dbReference>
<gene>
    <name evidence="2" type="ORF">ASPSYDRAFT_95918</name>
</gene>
<protein>
    <submittedName>
        <fullName evidence="2">Uncharacterized protein</fullName>
    </submittedName>
</protein>
<evidence type="ECO:0000313" key="2">
    <source>
        <dbReference type="EMBL" id="OJJ52081.1"/>
    </source>
</evidence>